<feature type="compositionally biased region" description="Polar residues" evidence="1">
    <location>
        <begin position="217"/>
        <end position="227"/>
    </location>
</feature>
<sequence length="777" mass="82438">MDTCKPESEVGRPLTASSRPFCCSIPAFASPEFCGVAERQSRASRRMVHAFEVGNDRCLVTQFVRSAGYSCAAVPRCGTDSSRNPGGSRGHAGDSGTAALQESRSRGALLGCCDYLLRRLLPSVLSASLDNERTFDSSATAQRRKGNAQCCRCRQPLHAHERAEPPVYQMRIPESPPTHATREQGTARRSEPSTGASWIPTEAGKTSSAHRRGPSANDGSSRVVSSLSAGNYSDSRSAAIAYAFFADRLRAIRKEAVCERLSPADVFIILLQSSRFHLFAEYFWGGGRYCASALPPESEGSPPASGLTSEFENCPTVSAARPQPTQRGEEGSLASHGGAGHLPARVFPSDGGDSQPSTGESHRRGTALQGPSPKDTFVVSGFSPSLNRFLLSSCLAQLIGIILRESRYFFRRRALRKQKAGHAMSSEGHLSRDVDRHASSSDDSRAVLEEFARGLGVETSEIDEAISYFFVFQALAVPLHAPSNAGKERCIFAMQEILNALGKCWGFLPWSAWALRVAIQASSGVAPHRVLLAAKAAPIPFLLQCAMYPHADRLRAAVLAGIKMSAPSAAAGTVVPLQRVAKLMSCDREAASSVCLRLAVGDAVYSDEGRAGTQEVKRAELAAGESCTQQSAGGTCQTLSTQPANGTPYRISAEAEGLSRARDAVGNSPSGLRGEASSGTKDARYTADAPHALPTADNTATSRELAGFRVRRTDASRPAGAAFGPSSGKAAPSCFSELLVSVGDDAWTRSAPAFAVRAPADASELRNLFAWPPLPVS</sequence>
<evidence type="ECO:0000313" key="2">
    <source>
        <dbReference type="EMBL" id="PFH36133.1"/>
    </source>
</evidence>
<comment type="caution">
    <text evidence="2">The sequence shown here is derived from an EMBL/GenBank/DDBJ whole genome shotgun (WGS) entry which is preliminary data.</text>
</comment>
<feature type="region of interest" description="Disordered" evidence="1">
    <location>
        <begin position="316"/>
        <end position="374"/>
    </location>
</feature>
<dbReference type="RefSeq" id="XP_029220142.1">
    <property type="nucleotide sequence ID" value="XM_029362776.1"/>
</dbReference>
<dbReference type="KEGG" id="bbes:BESB_043250"/>
<organism evidence="2 3">
    <name type="scientific">Besnoitia besnoiti</name>
    <name type="common">Apicomplexan protozoan</name>
    <dbReference type="NCBI Taxonomy" id="94643"/>
    <lineage>
        <taxon>Eukaryota</taxon>
        <taxon>Sar</taxon>
        <taxon>Alveolata</taxon>
        <taxon>Apicomplexa</taxon>
        <taxon>Conoidasida</taxon>
        <taxon>Coccidia</taxon>
        <taxon>Eucoccidiorida</taxon>
        <taxon>Eimeriorina</taxon>
        <taxon>Sarcocystidae</taxon>
        <taxon>Besnoitia</taxon>
    </lineage>
</organism>
<dbReference type="EMBL" id="NWUJ01000003">
    <property type="protein sequence ID" value="PFH36133.1"/>
    <property type="molecule type" value="Genomic_DNA"/>
</dbReference>
<gene>
    <name evidence="2" type="ORF">BESB_043250</name>
</gene>
<evidence type="ECO:0000313" key="3">
    <source>
        <dbReference type="Proteomes" id="UP000224006"/>
    </source>
</evidence>
<feature type="compositionally biased region" description="Basic and acidic residues" evidence="1">
    <location>
        <begin position="180"/>
        <end position="191"/>
    </location>
</feature>
<feature type="region of interest" description="Disordered" evidence="1">
    <location>
        <begin position="162"/>
        <end position="227"/>
    </location>
</feature>
<keyword evidence="3" id="KW-1185">Reference proteome</keyword>
<reference evidence="2 3" key="1">
    <citation type="submission" date="2017-09" db="EMBL/GenBank/DDBJ databases">
        <title>Genome sequencing of Besnoitia besnoiti strain Bb-Ger1.</title>
        <authorList>
            <person name="Schares G."/>
            <person name="Venepally P."/>
            <person name="Lorenzi H.A."/>
        </authorList>
    </citation>
    <scope>NUCLEOTIDE SEQUENCE [LARGE SCALE GENOMIC DNA]</scope>
    <source>
        <strain evidence="2 3">Bb-Ger1</strain>
    </source>
</reference>
<dbReference type="Proteomes" id="UP000224006">
    <property type="component" value="Chromosome III"/>
</dbReference>
<feature type="region of interest" description="Disordered" evidence="1">
    <location>
        <begin position="80"/>
        <end position="99"/>
    </location>
</feature>
<dbReference type="VEuPathDB" id="ToxoDB:BESB_043250"/>
<dbReference type="GeneID" id="40309255"/>
<evidence type="ECO:0000256" key="1">
    <source>
        <dbReference type="SAM" id="MobiDB-lite"/>
    </source>
</evidence>
<feature type="region of interest" description="Disordered" evidence="1">
    <location>
        <begin position="655"/>
        <end position="703"/>
    </location>
</feature>
<accession>A0A2A9MKD1</accession>
<dbReference type="OrthoDB" id="264795at2759"/>
<protein>
    <submittedName>
        <fullName evidence="2">Uncharacterized protein</fullName>
    </submittedName>
</protein>
<proteinExistence type="predicted"/>
<dbReference type="AlphaFoldDB" id="A0A2A9MKD1"/>
<name>A0A2A9MKD1_BESBE</name>